<dbReference type="AlphaFoldDB" id="A0A7X5BTI8"/>
<accession>A0A7X5BTI8</accession>
<evidence type="ECO:0000313" key="2">
    <source>
        <dbReference type="Proteomes" id="UP000537825"/>
    </source>
</evidence>
<protein>
    <recommendedName>
        <fullName evidence="3">Lipoprotein</fullName>
    </recommendedName>
</protein>
<gene>
    <name evidence="1" type="ORF">GTZ93_24910</name>
</gene>
<evidence type="ECO:0000313" key="1">
    <source>
        <dbReference type="EMBL" id="NBC43049.1"/>
    </source>
</evidence>
<evidence type="ECO:0008006" key="3">
    <source>
        <dbReference type="Google" id="ProtNLM"/>
    </source>
</evidence>
<comment type="caution">
    <text evidence="1">The sequence shown here is derived from an EMBL/GenBank/DDBJ whole genome shotgun (WGS) entry which is preliminary data.</text>
</comment>
<dbReference type="PROSITE" id="PS51257">
    <property type="entry name" value="PROKAR_LIPOPROTEIN"/>
    <property type="match status" value="1"/>
</dbReference>
<proteinExistence type="predicted"/>
<name>A0A7X5BTI8_9BACT</name>
<sequence>MKQVFAKSVGLLAFALAGCDSDRPALTEAAPVVTTSAKQELYVATDALWPAPHTVPVCWEDVGNEVEKQ</sequence>
<dbReference type="Proteomes" id="UP000537825">
    <property type="component" value="Unassembled WGS sequence"/>
</dbReference>
<reference evidence="1 2" key="1">
    <citation type="submission" date="2020-01" db="EMBL/GenBank/DDBJ databases">
        <title>The draft genome sequence of Corallococcus exiguus DSM 14696.</title>
        <authorList>
            <person name="Zhang X."/>
            <person name="Zhu H."/>
        </authorList>
    </citation>
    <scope>NUCLEOTIDE SEQUENCE [LARGE SCALE GENOMIC DNA]</scope>
    <source>
        <strain evidence="1 2">DSM 14696</strain>
    </source>
</reference>
<dbReference type="RefSeq" id="WP_139918768.1">
    <property type="nucleotide sequence ID" value="NZ_CBCSLE010000023.1"/>
</dbReference>
<dbReference type="EMBL" id="JAAAPK010000007">
    <property type="protein sequence ID" value="NBC43049.1"/>
    <property type="molecule type" value="Genomic_DNA"/>
</dbReference>
<keyword evidence="2" id="KW-1185">Reference proteome</keyword>
<organism evidence="1 2">
    <name type="scientific">Corallococcus exiguus</name>
    <dbReference type="NCBI Taxonomy" id="83462"/>
    <lineage>
        <taxon>Bacteria</taxon>
        <taxon>Pseudomonadati</taxon>
        <taxon>Myxococcota</taxon>
        <taxon>Myxococcia</taxon>
        <taxon>Myxococcales</taxon>
        <taxon>Cystobacterineae</taxon>
        <taxon>Myxococcaceae</taxon>
        <taxon>Corallococcus</taxon>
    </lineage>
</organism>